<dbReference type="GO" id="GO:0032259">
    <property type="term" value="P:methylation"/>
    <property type="evidence" value="ECO:0007669"/>
    <property type="project" value="UniProtKB-KW"/>
</dbReference>
<proteinExistence type="predicted"/>
<gene>
    <name evidence="3" type="ORF">ACFPQ4_19285</name>
</gene>
<dbReference type="PANTHER" id="PTHR46648:SF1">
    <property type="entry name" value="ADENOSINE 5'-MONOPHOSPHORAMIDASE HNT1"/>
    <property type="match status" value="1"/>
</dbReference>
<protein>
    <submittedName>
        <fullName evidence="3">HIT family protein</fullName>
        <ecNumber evidence="3">2.1.1.-</ecNumber>
    </submittedName>
</protein>
<dbReference type="InterPro" id="IPR036265">
    <property type="entry name" value="HIT-like_sf"/>
</dbReference>
<dbReference type="GO" id="GO:0008168">
    <property type="term" value="F:methyltransferase activity"/>
    <property type="evidence" value="ECO:0007669"/>
    <property type="project" value="UniProtKB-KW"/>
</dbReference>
<dbReference type="EC" id="2.1.1.-" evidence="3"/>
<dbReference type="SUPFAM" id="SSF54197">
    <property type="entry name" value="HIT-like"/>
    <property type="match status" value="1"/>
</dbReference>
<feature type="short sequence motif" description="Histidine triad motif" evidence="1">
    <location>
        <begin position="96"/>
        <end position="100"/>
    </location>
</feature>
<evidence type="ECO:0000256" key="1">
    <source>
        <dbReference type="PROSITE-ProRule" id="PRU00464"/>
    </source>
</evidence>
<dbReference type="EMBL" id="JBHSNC010000055">
    <property type="protein sequence ID" value="MFC5531569.1"/>
    <property type="molecule type" value="Genomic_DNA"/>
</dbReference>
<keyword evidence="3" id="KW-0489">Methyltransferase</keyword>
<evidence type="ECO:0000259" key="2">
    <source>
        <dbReference type="PROSITE" id="PS51084"/>
    </source>
</evidence>
<accession>A0ABW0R2U6</accession>
<name>A0ABW0R2U6_9BACL</name>
<feature type="domain" description="HIT" evidence="2">
    <location>
        <begin position="37"/>
        <end position="111"/>
    </location>
</feature>
<dbReference type="Pfam" id="PF01230">
    <property type="entry name" value="HIT"/>
    <property type="match status" value="1"/>
</dbReference>
<dbReference type="Proteomes" id="UP001596108">
    <property type="component" value="Unassembled WGS sequence"/>
</dbReference>
<comment type="caution">
    <text evidence="3">The sequence shown here is derived from an EMBL/GenBank/DDBJ whole genome shotgun (WGS) entry which is preliminary data.</text>
</comment>
<keyword evidence="3" id="KW-0808">Transferase</keyword>
<evidence type="ECO:0000313" key="4">
    <source>
        <dbReference type="Proteomes" id="UP001596108"/>
    </source>
</evidence>
<evidence type="ECO:0000313" key="3">
    <source>
        <dbReference type="EMBL" id="MFC5531569.1"/>
    </source>
</evidence>
<dbReference type="PANTHER" id="PTHR46648">
    <property type="entry name" value="HIT FAMILY PROTEIN 1"/>
    <property type="match status" value="1"/>
</dbReference>
<dbReference type="InterPro" id="IPR011146">
    <property type="entry name" value="HIT-like"/>
</dbReference>
<dbReference type="InterPro" id="IPR001310">
    <property type="entry name" value="Histidine_triad_HIT"/>
</dbReference>
<keyword evidence="4" id="KW-1185">Reference proteome</keyword>
<organism evidence="3 4">
    <name type="scientific">Cohnella yongneupensis</name>
    <dbReference type="NCBI Taxonomy" id="425006"/>
    <lineage>
        <taxon>Bacteria</taxon>
        <taxon>Bacillati</taxon>
        <taxon>Bacillota</taxon>
        <taxon>Bacilli</taxon>
        <taxon>Bacillales</taxon>
        <taxon>Paenibacillaceae</taxon>
        <taxon>Cohnella</taxon>
    </lineage>
</organism>
<sequence length="148" mass="16533">MDCFICRKHLGETVVPGGLVYEDDHVYIGHRAFGEEPGYLGYFMIDAKRHAEGLGALTDEESAAVGMWTNRISQALKTMTSAEHVYAFVHGEAVAHFHMHIVPRYPGTPDTYRNPMMAALSPEAPRGDSEQIEALCARIRGYVARYFL</sequence>
<reference evidence="4" key="1">
    <citation type="journal article" date="2019" name="Int. J. Syst. Evol. Microbiol.">
        <title>The Global Catalogue of Microorganisms (GCM) 10K type strain sequencing project: providing services to taxonomists for standard genome sequencing and annotation.</title>
        <authorList>
            <consortium name="The Broad Institute Genomics Platform"/>
            <consortium name="The Broad Institute Genome Sequencing Center for Infectious Disease"/>
            <person name="Wu L."/>
            <person name="Ma J."/>
        </authorList>
    </citation>
    <scope>NUCLEOTIDE SEQUENCE [LARGE SCALE GENOMIC DNA]</scope>
    <source>
        <strain evidence="4">CGMCC 1.18578</strain>
    </source>
</reference>
<dbReference type="RefSeq" id="WP_378113530.1">
    <property type="nucleotide sequence ID" value="NZ_JBHSNC010000055.1"/>
</dbReference>
<dbReference type="PROSITE" id="PS51084">
    <property type="entry name" value="HIT_2"/>
    <property type="match status" value="1"/>
</dbReference>
<dbReference type="Gene3D" id="3.30.428.10">
    <property type="entry name" value="HIT-like"/>
    <property type="match status" value="1"/>
</dbReference>